<protein>
    <submittedName>
        <fullName evidence="11">ABC transporter G family member 31</fullName>
    </submittedName>
</protein>
<accession>A0A2P6TRI4</accession>
<dbReference type="Pfam" id="PF01061">
    <property type="entry name" value="ABC2_membrane"/>
    <property type="match status" value="2"/>
</dbReference>
<dbReference type="STRING" id="3076.A0A2P6TRI4"/>
<feature type="transmembrane region" description="Helical" evidence="9">
    <location>
        <begin position="1482"/>
        <end position="1499"/>
    </location>
</feature>
<evidence type="ECO:0000256" key="4">
    <source>
        <dbReference type="ARBA" id="ARBA00022741"/>
    </source>
</evidence>
<evidence type="ECO:0000256" key="6">
    <source>
        <dbReference type="ARBA" id="ARBA00022989"/>
    </source>
</evidence>
<sequence>MTAKDSPDSPDDEPLPPPPYGQPKPWQLGETGWDPTAVLCHLRRGSLLAPDVPDDLTSAYDMEELVRAARNEMKRARRRGDKMANSSKAELARMALEGGHQEEGITFADKISALMHASHFPLGEVTIEYRDLRVEADALVGTAGIPSLGNVAKGLLKRALCQGGLQTTNLPILRGMNGVLRPGSVTLLLGPPGSGKTVFLQTLAGRLQGKRGVRVSGSIKFNGQPASELVVQRTVAYVDQLDYHIPNLTCLETCQFSHDCLVNLEKSAQLLAGLDAVLERLDRDADVRELEEQAEADAAAEAGHVEAADGGKVAGKAGSKRLPGHGEHVFDPEFVAQFRELVKHQAKPHIVLKLLGLSDVADTVVGDAMRRGISGGQRKRVTTGEILCGPASAILFDEISTGLDSATTYSVVKSFWEVAHAMRRTFVISLLQPPPEVVELFDDILLLTDGHVMFHGPVGEILPFFEQRLGFVCPVRKDKGSFLQEVTTPVGQYAFVSPTLLAQRGLTEASRDPLRLLTSPPKTLLTPVEEMEAAFYKDTQWGRGLLEALDQHPFKPEDAPPGALFTTPYANTMWRLTKLVLKRQFLLNSRDKAFYIARTLQALVIGLIIASMFAPIDVNLSDGRQVLALASLSGQTMAMMSMPQIGLVFSNKRVFYKQRDSRFFAPFSYVLSFNLTQLPISTMETVLFSLVVYWITGLYRSAGNFFTWLVVIWSVSNCMAGFYRLIAYAVPSMIVANATGGLMILFLMVTNGFSITSGAIPSWLKWIYCPRWDVPSGTDGLTMGQLVAETFDFKLGAQWIWGAVGLCWGSLVLYSIAGSLALRWTDPPAPQPTVSEEEQKEEVQRSAFSSLQHVSLAHRSPSQTGAARLSPLPSKAADKAAAAAVAVPFTPITLVCRNIRYYVPDPSKGAAPGVVKDSSDSEIEGKLELLKGIDLYAEPGSLTALMGGSGAGKTTLMDVILGRKTVGLIRGDILVNGHPKQQNTWSRVCGYVEQQDIHSPGSTVREALVFSARLRLDESIGWDRVTAIVDNALETVDLVGLAGNIVGDPGGAGLSVEQRKRLSIAVELVANPSVVMMDEPTSGLDARAAAIVMRAVKNVSLSNRTVMVTIHQPSMDIFEQFTELVLLQRGGRLTYFGPLGDESSALIAYLEAQPGVAPIKPGYNPATWMLEVTGGSMSTTFKSSGLDFPTLYQESELRQRNEARMDELAAKGAKEHEPLSMTSRYATSYSTQRTMLLHKFFIQYWRNPNYNAVRFFMTTCIGLILGLVYLNQGDLTSGEEASVSTVQNIMGLTFTLTIFQGMFNCMTVQPVMAAERTVFYRERASSYYSAVPYTMATGVVELPYLLVQAILMVLVTTYWMVGYQIVFWKVACYFIIYFFSLTMFTYFGQLLTFATPNQLLAQLLSGFLNQIWSLFAGFMVPYPVMPAGWKWLNRISPTTWILYGLAGSQLCDRTDVTMTGFNGQPTTVSAFMESAFGYEQRMVWWCALIVFAFCLVFRACTETDGAADAQLEALRSQLLEHVLPLLRGYIWQRHRFNLQLSTQRQAPWQRARTSGARRRDAAADVGGMPPHLWGSLSFGDNIEDEWLVVWLLLELTQAFPVTARVWDNDGEFLLIEAAYGLPRWVKPETAQNRLWLHGGAVHLVPLPRCAGDPLLAATPSLAQALAAVRGSEIDTAAPPKMQAALAPRLAGYPARALEQMHVAHALVPAAVAHLLRAEPQLLAAAVEAFHYRDPDDVKAASRMAAFPPRDMVLAAPTFSRCLFAQLALQEYAAPRGYPMPLPSDPQFKAAEVGLKLTAGFEMVCANRARFGRAEEDGEEGRQGAADPPAAAHEATPSSAAAAEAALAGDPGWAAFKAALERRGYFQDSLPGSVQHSQLLAAAVSSYRQSQAYRRSTAALAAPALCIDELLRQPVDPASFPAPEALPPEGSETWLHEQASSQLEAELAARQVEMQAQQARRQARHVQRQQAQQGGGEPASGEGEFDPGQLAASLRAFVDMVSGLEGAELPSGPGAAAGAGAAPGEGVDLDEAAFAAELRRVLGLGKAALKSLGGAGGGDDDDSASESSDEGSSFYSDGGSSEDESEAEQAAPQRPHRPAAAAAAVTTAAAAAATAEAGKPPPAAAERAQSPPTAAAPAEQQQQEEGGAWEADTETDSDDEFMEAYGKAMDAQLSATRMADSFERAPPQAGAAGGTGQRPAQQAQQAAAGGSEDAEAAAEAAALRPVDVDLNLVNSLLASYGEQAGLAGPAGSLAGLLGLRLPDPGQQQQQQQQQPGTQP</sequence>
<dbReference type="InterPro" id="IPR013525">
    <property type="entry name" value="ABC2_TM"/>
</dbReference>
<dbReference type="PROSITE" id="PS50893">
    <property type="entry name" value="ABC_TRANSPORTER_2"/>
    <property type="match status" value="2"/>
</dbReference>
<reference evidence="11 12" key="1">
    <citation type="journal article" date="2018" name="Plant J.">
        <title>Genome sequences of Chlorella sorokiniana UTEX 1602 and Micractinium conductrix SAG 241.80: implications to maltose excretion by a green alga.</title>
        <authorList>
            <person name="Arriola M.B."/>
            <person name="Velmurugan N."/>
            <person name="Zhang Y."/>
            <person name="Plunkett M.H."/>
            <person name="Hondzo H."/>
            <person name="Barney B.M."/>
        </authorList>
    </citation>
    <scope>NUCLEOTIDE SEQUENCE [LARGE SCALE GENOMIC DNA]</scope>
    <source>
        <strain evidence="12">UTEX 1602</strain>
    </source>
</reference>
<dbReference type="PANTHER" id="PTHR19241">
    <property type="entry name" value="ATP-BINDING CASSETTE TRANSPORTER"/>
    <property type="match status" value="1"/>
</dbReference>
<feature type="transmembrane region" description="Helical" evidence="9">
    <location>
        <begin position="799"/>
        <end position="822"/>
    </location>
</feature>
<dbReference type="OrthoDB" id="66620at2759"/>
<keyword evidence="3 9" id="KW-0812">Transmembrane</keyword>
<feature type="compositionally biased region" description="Low complexity" evidence="8">
    <location>
        <begin position="2087"/>
        <end position="2144"/>
    </location>
</feature>
<dbReference type="GO" id="GO:0071944">
    <property type="term" value="C:cell periphery"/>
    <property type="evidence" value="ECO:0007669"/>
    <property type="project" value="UniProtKB-ARBA"/>
</dbReference>
<keyword evidence="4" id="KW-0547">Nucleotide-binding</keyword>
<dbReference type="SMART" id="SM00382">
    <property type="entry name" value="AAA"/>
    <property type="match status" value="2"/>
</dbReference>
<dbReference type="EMBL" id="LHPG02000008">
    <property type="protein sequence ID" value="PRW56674.1"/>
    <property type="molecule type" value="Genomic_DNA"/>
</dbReference>
<feature type="compositionally biased region" description="Acidic residues" evidence="8">
    <location>
        <begin position="2057"/>
        <end position="2068"/>
    </location>
</feature>
<proteinExistence type="predicted"/>
<evidence type="ECO:0000256" key="1">
    <source>
        <dbReference type="ARBA" id="ARBA00004141"/>
    </source>
</evidence>
<feature type="compositionally biased region" description="Acidic residues" evidence="8">
    <location>
        <begin position="2150"/>
        <end position="2161"/>
    </location>
</feature>
<dbReference type="GO" id="GO:0016020">
    <property type="term" value="C:membrane"/>
    <property type="evidence" value="ECO:0007669"/>
    <property type="project" value="UniProtKB-SubCell"/>
</dbReference>
<feature type="transmembrane region" description="Helical" evidence="9">
    <location>
        <begin position="593"/>
        <end position="614"/>
    </location>
</feature>
<feature type="transmembrane region" description="Helical" evidence="9">
    <location>
        <begin position="1399"/>
        <end position="1424"/>
    </location>
</feature>
<dbReference type="GO" id="GO:0005524">
    <property type="term" value="F:ATP binding"/>
    <property type="evidence" value="ECO:0007669"/>
    <property type="project" value="UniProtKB-KW"/>
</dbReference>
<evidence type="ECO:0000256" key="2">
    <source>
        <dbReference type="ARBA" id="ARBA00022448"/>
    </source>
</evidence>
<dbReference type="InterPro" id="IPR034003">
    <property type="entry name" value="ABCG_PDR_2"/>
</dbReference>
<dbReference type="Proteomes" id="UP000239899">
    <property type="component" value="Unassembled WGS sequence"/>
</dbReference>
<dbReference type="Pfam" id="PF00005">
    <property type="entry name" value="ABC_tran"/>
    <property type="match status" value="2"/>
</dbReference>
<keyword evidence="6 9" id="KW-1133">Transmembrane helix</keyword>
<feature type="region of interest" description="Disordered" evidence="8">
    <location>
        <begin position="1813"/>
        <end position="1838"/>
    </location>
</feature>
<dbReference type="Gene3D" id="3.40.50.300">
    <property type="entry name" value="P-loop containing nucleotide triphosphate hydrolases"/>
    <property type="match status" value="2"/>
</dbReference>
<feature type="region of interest" description="Disordered" evidence="8">
    <location>
        <begin position="1"/>
        <end position="32"/>
    </location>
</feature>
<dbReference type="Pfam" id="PF07093">
    <property type="entry name" value="SGT1"/>
    <property type="match status" value="2"/>
</dbReference>
<feature type="region of interest" description="Disordered" evidence="8">
    <location>
        <begin position="1917"/>
        <end position="1986"/>
    </location>
</feature>
<evidence type="ECO:0000256" key="8">
    <source>
        <dbReference type="SAM" id="MobiDB-lite"/>
    </source>
</evidence>
<organism evidence="11 12">
    <name type="scientific">Chlorella sorokiniana</name>
    <name type="common">Freshwater green alga</name>
    <dbReference type="NCBI Taxonomy" id="3076"/>
    <lineage>
        <taxon>Eukaryota</taxon>
        <taxon>Viridiplantae</taxon>
        <taxon>Chlorophyta</taxon>
        <taxon>core chlorophytes</taxon>
        <taxon>Trebouxiophyceae</taxon>
        <taxon>Chlorellales</taxon>
        <taxon>Chlorellaceae</taxon>
        <taxon>Chlorella clade</taxon>
        <taxon>Chlorella</taxon>
    </lineage>
</organism>
<dbReference type="CDD" id="cd03232">
    <property type="entry name" value="ABCG_PDR_domain2"/>
    <property type="match status" value="1"/>
</dbReference>
<evidence type="ECO:0000256" key="7">
    <source>
        <dbReference type="ARBA" id="ARBA00023136"/>
    </source>
</evidence>
<feature type="region of interest" description="Disordered" evidence="8">
    <location>
        <begin position="2051"/>
        <end position="2219"/>
    </location>
</feature>
<feature type="compositionally biased region" description="Low complexity" evidence="8">
    <location>
        <begin position="2196"/>
        <end position="2219"/>
    </location>
</feature>
<feature type="region of interest" description="Disordered" evidence="8">
    <location>
        <begin position="2250"/>
        <end position="2278"/>
    </location>
</feature>
<feature type="transmembrane region" description="Helical" evidence="9">
    <location>
        <begin position="1342"/>
        <end position="1361"/>
    </location>
</feature>
<keyword evidence="5" id="KW-0067">ATP-binding</keyword>
<feature type="domain" description="ABC transporter" evidence="10">
    <location>
        <begin position="146"/>
        <end position="474"/>
    </location>
</feature>
<feature type="compositionally biased region" description="Low complexity" evidence="8">
    <location>
        <begin position="2069"/>
        <end position="2078"/>
    </location>
</feature>
<dbReference type="InterPro" id="IPR003439">
    <property type="entry name" value="ABC_transporter-like_ATP-bd"/>
</dbReference>
<comment type="subcellular location">
    <subcellularLocation>
        <location evidence="1">Membrane</location>
        <topology evidence="1">Multi-pass membrane protein</topology>
    </subcellularLocation>
</comment>
<evidence type="ECO:0000256" key="3">
    <source>
        <dbReference type="ARBA" id="ARBA00022692"/>
    </source>
</evidence>
<feature type="compositionally biased region" description="Low complexity" evidence="8">
    <location>
        <begin position="1824"/>
        <end position="1838"/>
    </location>
</feature>
<dbReference type="SUPFAM" id="SSF52540">
    <property type="entry name" value="P-loop containing nucleoside triphosphate hydrolases"/>
    <property type="match status" value="2"/>
</dbReference>
<evidence type="ECO:0000313" key="12">
    <source>
        <dbReference type="Proteomes" id="UP000239899"/>
    </source>
</evidence>
<feature type="compositionally biased region" description="Low complexity" evidence="8">
    <location>
        <begin position="1947"/>
        <end position="1959"/>
    </location>
</feature>
<dbReference type="GO" id="GO:0140359">
    <property type="term" value="F:ABC-type transporter activity"/>
    <property type="evidence" value="ECO:0007669"/>
    <property type="project" value="InterPro"/>
</dbReference>
<dbReference type="InterPro" id="IPR027417">
    <property type="entry name" value="P-loop_NTPase"/>
</dbReference>
<gene>
    <name evidence="11" type="ORF">C2E21_4850</name>
</gene>
<keyword evidence="2" id="KW-0813">Transport</keyword>
<comment type="caution">
    <text evidence="11">The sequence shown here is derived from an EMBL/GenBank/DDBJ whole genome shotgun (WGS) entry which is preliminary data.</text>
</comment>
<evidence type="ECO:0000313" key="11">
    <source>
        <dbReference type="EMBL" id="PRW56674.1"/>
    </source>
</evidence>
<keyword evidence="7 9" id="KW-0472">Membrane</keyword>
<dbReference type="GO" id="GO:0016887">
    <property type="term" value="F:ATP hydrolysis activity"/>
    <property type="evidence" value="ECO:0007669"/>
    <property type="project" value="InterPro"/>
</dbReference>
<feature type="transmembrane region" description="Helical" evidence="9">
    <location>
        <begin position="1366"/>
        <end position="1387"/>
    </location>
</feature>
<evidence type="ECO:0000256" key="9">
    <source>
        <dbReference type="SAM" id="Phobius"/>
    </source>
</evidence>
<feature type="domain" description="ABC transporter" evidence="10">
    <location>
        <begin position="915"/>
        <end position="1155"/>
    </location>
</feature>
<dbReference type="InterPro" id="IPR010770">
    <property type="entry name" value="Ecd"/>
</dbReference>
<feature type="transmembrane region" description="Helical" evidence="9">
    <location>
        <begin position="1252"/>
        <end position="1270"/>
    </location>
</feature>
<name>A0A2P6TRI4_CHLSO</name>
<keyword evidence="12" id="KW-1185">Reference proteome</keyword>
<dbReference type="InterPro" id="IPR003593">
    <property type="entry name" value="AAA+_ATPase"/>
</dbReference>
<evidence type="ECO:0000256" key="5">
    <source>
        <dbReference type="ARBA" id="ARBA00022840"/>
    </source>
</evidence>
<evidence type="ECO:0000259" key="10">
    <source>
        <dbReference type="PROSITE" id="PS50893"/>
    </source>
</evidence>